<dbReference type="AlphaFoldDB" id="A0A379ZNT7"/>
<reference evidence="2 3" key="1">
    <citation type="submission" date="2018-06" db="EMBL/GenBank/DDBJ databases">
        <authorList>
            <consortium name="Pathogen Informatics"/>
            <person name="Doyle S."/>
        </authorList>
    </citation>
    <scope>NUCLEOTIDE SEQUENCE [LARGE SCALE GENOMIC DNA]</scope>
    <source>
        <strain evidence="2 3">NCTC10736</strain>
    </source>
</reference>
<sequence>MGMSVSQKMLALMACSSLLISCGGGGEDSSNPNNGGTTPPSVSLLRCTDNIAPLIITTSSSIRFQTESTYTAGQSSAIIANIPNRDSQSLSFLWQQIDGQNIELVSQNSPVLAFDIPAAGSYRFSLHVTGNNLDVTGEIDINADAAIGMLNARQDHQVVEGNNVSFRLGQQSGLSAANISWCVASGPDLNVDISDPFRPLFTAPAISQDTLTRLKVSANISGNQLKDDIFVLTTAAPAISSSYFDTPVARTYAYRPSSPYANVLSQCVYSNQLNDSCTINQLPLIGQTSNDLNHETILDRVLVSHDWMGDNFAAFLTQLDPNSDFARLLQSVTAIVISYDIRPSFYWVVTGAIYLDPNDLWLTPIQRDTINEAPDYRSNFGNELNFMMPWRYVKNNQYASLSVPATARAYRTLAQINPDLASLLYHELAHANDFFPRSVHTSLAGPRLLDDYRRRNANKSLISDKVSTIYPLSSTEMTGLANVSFLGDTANNLQKTYQPSDVSTFFSTDIASDFYAYSSTREDTAMLFEEAMMSYRYQILRDVAVTNKPAVLTADTLLIDWGQRGRIADDSLENRAALVIDEILPELNGISLIESLPEPVAMTQGQSWRQALAISPANRQLKSLNNTAVNDSTPRFEPELRLSGDRHRHPQQ</sequence>
<dbReference type="RefSeq" id="WP_115405518.1">
    <property type="nucleotide sequence ID" value="NZ_UGYV01000001.1"/>
</dbReference>
<name>A0A379ZNT7_9GAMM</name>
<dbReference type="EMBL" id="UGYV01000001">
    <property type="protein sequence ID" value="SUI65490.1"/>
    <property type="molecule type" value="Genomic_DNA"/>
</dbReference>
<gene>
    <name evidence="2" type="ORF">NCTC10736_00838</name>
</gene>
<dbReference type="InterPro" id="IPR013783">
    <property type="entry name" value="Ig-like_fold"/>
</dbReference>
<evidence type="ECO:0000313" key="3">
    <source>
        <dbReference type="Proteomes" id="UP000255061"/>
    </source>
</evidence>
<dbReference type="Gene3D" id="2.60.40.10">
    <property type="entry name" value="Immunoglobulins"/>
    <property type="match status" value="1"/>
</dbReference>
<feature type="region of interest" description="Disordered" evidence="1">
    <location>
        <begin position="627"/>
        <end position="652"/>
    </location>
</feature>
<organism evidence="2 3">
    <name type="scientific">Shewanella morhuae</name>
    <dbReference type="NCBI Taxonomy" id="365591"/>
    <lineage>
        <taxon>Bacteria</taxon>
        <taxon>Pseudomonadati</taxon>
        <taxon>Pseudomonadota</taxon>
        <taxon>Gammaproteobacteria</taxon>
        <taxon>Alteromonadales</taxon>
        <taxon>Shewanellaceae</taxon>
        <taxon>Shewanella</taxon>
    </lineage>
</organism>
<feature type="compositionally biased region" description="Basic and acidic residues" evidence="1">
    <location>
        <begin position="634"/>
        <end position="645"/>
    </location>
</feature>
<proteinExistence type="predicted"/>
<evidence type="ECO:0000313" key="2">
    <source>
        <dbReference type="EMBL" id="SUI65490.1"/>
    </source>
</evidence>
<dbReference type="Proteomes" id="UP000255061">
    <property type="component" value="Unassembled WGS sequence"/>
</dbReference>
<evidence type="ECO:0000256" key="1">
    <source>
        <dbReference type="SAM" id="MobiDB-lite"/>
    </source>
</evidence>
<accession>A0A379ZNT7</accession>
<protein>
    <submittedName>
        <fullName evidence="2">Uncharacterized protein</fullName>
    </submittedName>
</protein>